<evidence type="ECO:0000259" key="10">
    <source>
        <dbReference type="PROSITE" id="PS50003"/>
    </source>
</evidence>
<feature type="region of interest" description="Disordered" evidence="9">
    <location>
        <begin position="195"/>
        <end position="217"/>
    </location>
</feature>
<feature type="domain" description="PH" evidence="10">
    <location>
        <begin position="506"/>
        <end position="671"/>
    </location>
</feature>
<dbReference type="PROSITE" id="PS50010">
    <property type="entry name" value="DH_2"/>
    <property type="match status" value="1"/>
</dbReference>
<dbReference type="EMBL" id="KZ819672">
    <property type="protein sequence ID" value="PWN26129.1"/>
    <property type="molecule type" value="Genomic_DNA"/>
</dbReference>
<evidence type="ECO:0000256" key="2">
    <source>
        <dbReference type="ARBA" id="ARBA00022490"/>
    </source>
</evidence>
<evidence type="ECO:0000256" key="1">
    <source>
        <dbReference type="ARBA" id="ARBA00004245"/>
    </source>
</evidence>
<dbReference type="GO" id="GO:0005737">
    <property type="term" value="C:cytoplasm"/>
    <property type="evidence" value="ECO:0007669"/>
    <property type="project" value="TreeGrafter"/>
</dbReference>
<reference evidence="13 14" key="1">
    <citation type="journal article" date="2018" name="Mol. Biol. Evol.">
        <title>Broad Genomic Sampling Reveals a Smut Pathogenic Ancestry of the Fungal Clade Ustilaginomycotina.</title>
        <authorList>
            <person name="Kijpornyongpan T."/>
            <person name="Mondo S.J."/>
            <person name="Barry K."/>
            <person name="Sandor L."/>
            <person name="Lee J."/>
            <person name="Lipzen A."/>
            <person name="Pangilinan J."/>
            <person name="LaButti K."/>
            <person name="Hainaut M."/>
            <person name="Henrissat B."/>
            <person name="Grigoriev I.V."/>
            <person name="Spatafora J.W."/>
            <person name="Aime M.C."/>
        </authorList>
    </citation>
    <scope>NUCLEOTIDE SEQUENCE [LARGE SCALE GENOMIC DNA]</scope>
    <source>
        <strain evidence="13 14">MCA 5214</strain>
    </source>
</reference>
<feature type="compositionally biased region" description="Low complexity" evidence="9">
    <location>
        <begin position="48"/>
        <end position="71"/>
    </location>
</feature>
<protein>
    <recommendedName>
        <fullName evidence="15">Dbl homology domain-containing protein</fullName>
    </recommendedName>
</protein>
<feature type="region of interest" description="Disordered" evidence="9">
    <location>
        <begin position="957"/>
        <end position="1073"/>
    </location>
</feature>
<dbReference type="SUPFAM" id="SSF48065">
    <property type="entry name" value="DBL homology domain (DH-domain)"/>
    <property type="match status" value="1"/>
</dbReference>
<evidence type="ECO:0000256" key="5">
    <source>
        <dbReference type="ARBA" id="ARBA00022771"/>
    </source>
</evidence>
<dbReference type="CDD" id="cd00160">
    <property type="entry name" value="RhoGEF"/>
    <property type="match status" value="1"/>
</dbReference>
<evidence type="ECO:0000313" key="13">
    <source>
        <dbReference type="EMBL" id="PWN26129.1"/>
    </source>
</evidence>
<keyword evidence="2" id="KW-0963">Cytoplasm</keyword>
<feature type="region of interest" description="Disordered" evidence="9">
    <location>
        <begin position="1"/>
        <end position="71"/>
    </location>
</feature>
<evidence type="ECO:0000256" key="8">
    <source>
        <dbReference type="PROSITE-ProRule" id="PRU00091"/>
    </source>
</evidence>
<feature type="compositionally biased region" description="Low complexity" evidence="9">
    <location>
        <begin position="900"/>
        <end position="914"/>
    </location>
</feature>
<dbReference type="Pfam" id="PF00621">
    <property type="entry name" value="RhoGEF"/>
    <property type="match status" value="1"/>
</dbReference>
<organism evidence="13 14">
    <name type="scientific">Jaminaea rosea</name>
    <dbReference type="NCBI Taxonomy" id="1569628"/>
    <lineage>
        <taxon>Eukaryota</taxon>
        <taxon>Fungi</taxon>
        <taxon>Dikarya</taxon>
        <taxon>Basidiomycota</taxon>
        <taxon>Ustilaginomycotina</taxon>
        <taxon>Exobasidiomycetes</taxon>
        <taxon>Microstromatales</taxon>
        <taxon>Microstromatales incertae sedis</taxon>
        <taxon>Jaminaea</taxon>
    </lineage>
</organism>
<dbReference type="GO" id="GO:0005856">
    <property type="term" value="C:cytoskeleton"/>
    <property type="evidence" value="ECO:0007669"/>
    <property type="project" value="UniProtKB-SubCell"/>
</dbReference>
<dbReference type="InterPro" id="IPR051092">
    <property type="entry name" value="FYVE_RhoGEF_PH"/>
</dbReference>
<feature type="compositionally biased region" description="Low complexity" evidence="9">
    <location>
        <begin position="1182"/>
        <end position="1191"/>
    </location>
</feature>
<feature type="compositionally biased region" description="Low complexity" evidence="9">
    <location>
        <begin position="1"/>
        <end position="24"/>
    </location>
</feature>
<keyword evidence="7" id="KW-0206">Cytoskeleton</keyword>
<dbReference type="Gene3D" id="3.30.40.10">
    <property type="entry name" value="Zinc/RING finger domain, C3HC4 (zinc finger)"/>
    <property type="match status" value="1"/>
</dbReference>
<dbReference type="SMART" id="SM00233">
    <property type="entry name" value="PH"/>
    <property type="match status" value="1"/>
</dbReference>
<dbReference type="Gene3D" id="1.20.900.10">
    <property type="entry name" value="Dbl homology (DH) domain"/>
    <property type="match status" value="1"/>
</dbReference>
<feature type="domain" description="DH" evidence="11">
    <location>
        <begin position="243"/>
        <end position="476"/>
    </location>
</feature>
<dbReference type="AlphaFoldDB" id="A0A316ULK8"/>
<evidence type="ECO:0000256" key="6">
    <source>
        <dbReference type="ARBA" id="ARBA00022833"/>
    </source>
</evidence>
<dbReference type="PANTHER" id="PTHR12673">
    <property type="entry name" value="FACIOGENITAL DYSPLASIA PROTEIN"/>
    <property type="match status" value="1"/>
</dbReference>
<dbReference type="GO" id="GO:0005085">
    <property type="term" value="F:guanyl-nucleotide exchange factor activity"/>
    <property type="evidence" value="ECO:0007669"/>
    <property type="project" value="UniProtKB-KW"/>
</dbReference>
<gene>
    <name evidence="13" type="ORF">BDZ90DRAFT_233273</name>
</gene>
<evidence type="ECO:0000259" key="12">
    <source>
        <dbReference type="PROSITE" id="PS50178"/>
    </source>
</evidence>
<evidence type="ECO:0000256" key="7">
    <source>
        <dbReference type="ARBA" id="ARBA00023212"/>
    </source>
</evidence>
<dbReference type="PROSITE" id="PS50003">
    <property type="entry name" value="PH_DOMAIN"/>
    <property type="match status" value="1"/>
</dbReference>
<dbReference type="InterPro" id="IPR000306">
    <property type="entry name" value="Znf_FYVE"/>
</dbReference>
<dbReference type="GeneID" id="37028394"/>
<evidence type="ECO:0000259" key="11">
    <source>
        <dbReference type="PROSITE" id="PS50010"/>
    </source>
</evidence>
<keyword evidence="14" id="KW-1185">Reference proteome</keyword>
<feature type="compositionally biased region" description="Basic and acidic residues" evidence="9">
    <location>
        <begin position="142"/>
        <end position="151"/>
    </location>
</feature>
<feature type="region of interest" description="Disordered" evidence="9">
    <location>
        <begin position="1175"/>
        <end position="1198"/>
    </location>
</feature>
<evidence type="ECO:0000256" key="9">
    <source>
        <dbReference type="SAM" id="MobiDB-lite"/>
    </source>
</evidence>
<dbReference type="RefSeq" id="XP_025360741.1">
    <property type="nucleotide sequence ID" value="XM_025506571.1"/>
</dbReference>
<dbReference type="Pfam" id="PF01363">
    <property type="entry name" value="FYVE"/>
    <property type="match status" value="1"/>
</dbReference>
<feature type="compositionally biased region" description="Polar residues" evidence="9">
    <location>
        <begin position="335"/>
        <end position="351"/>
    </location>
</feature>
<keyword evidence="3" id="KW-0344">Guanine-nucleotide releasing factor</keyword>
<dbReference type="InterPro" id="IPR011993">
    <property type="entry name" value="PH-like_dom_sf"/>
</dbReference>
<evidence type="ECO:0000256" key="3">
    <source>
        <dbReference type="ARBA" id="ARBA00022658"/>
    </source>
</evidence>
<dbReference type="InterPro" id="IPR013083">
    <property type="entry name" value="Znf_RING/FYVE/PHD"/>
</dbReference>
<dbReference type="Proteomes" id="UP000245884">
    <property type="component" value="Unassembled WGS sequence"/>
</dbReference>
<dbReference type="OrthoDB" id="660555at2759"/>
<dbReference type="SMART" id="SM00064">
    <property type="entry name" value="FYVE"/>
    <property type="match status" value="1"/>
</dbReference>
<evidence type="ECO:0008006" key="15">
    <source>
        <dbReference type="Google" id="ProtNLM"/>
    </source>
</evidence>
<feature type="region of interest" description="Disordered" evidence="9">
    <location>
        <begin position="131"/>
        <end position="151"/>
    </location>
</feature>
<dbReference type="InterPro" id="IPR000219">
    <property type="entry name" value="DH_dom"/>
</dbReference>
<keyword evidence="5 8" id="KW-0863">Zinc-finger</keyword>
<feature type="region of interest" description="Disordered" evidence="9">
    <location>
        <begin position="327"/>
        <end position="351"/>
    </location>
</feature>
<dbReference type="InterPro" id="IPR017455">
    <property type="entry name" value="Znf_FYVE-rel"/>
</dbReference>
<proteinExistence type="predicted"/>
<dbReference type="InterPro" id="IPR035899">
    <property type="entry name" value="DBL_dom_sf"/>
</dbReference>
<sequence>MDASTPSSSSTPSAGPTTSTSNSPSPSPTLTGMDVTPAPRRRARRLSRTSSQGSSSSSHRARPSSVASNSSSNRFAVSASLLSPSLASALGIGVDGNARSGKSHNSSNGFYANAHSASCTSLTGMAPQYQHHYHHRAPRPRGGSDSDERRPSLPNVLLAARRMSVVSVASFDSLAEEDQQQSALMLPPPSLPAKAPGVVVSPPTSPTAASSASASARRTTLKRALTSPSAPDRVVSWDEKMRKRGLVTRELLTTERAFVESLRILQDSFYQPLMCRCGPKGSPNLSSSAPAGDPILSRKAIAEIFSNFADILRLNTELLQRLEERLGGQEGGEESQSISAGTSTAFPSTSSRRSTWDAELDCVGDILVPIAPFLKMYSLYVKNFSSALARIETERRENEAFAKFLRDTERSTWGRGKAFFGLGLQAHLLTVVQRIPRYTLLVGDLLKSTPPGHPDHADIKRAYEMVERVASSINENVRQHEMDMLMLSLQRSLTGLPGPLIAPGRKLLKRGALQKACRKDVQPRAFFLFTDCIIYARPTGGGVAAIEATWGAIARAAGGAESSHASAAESLPPRTRVSSGALFSSTALLDVLQPANTHLQLQFREKYPLQDVTVISIEDAAGAAAASTSASASIDTSWPFELRTPDKSFAVYAPSAQVRQEWMGAIREARNEWMQARRTLRTEEDSVDAKRDRRRSVAAAAAAAKARQSVYSMALPNPSIPEGIEGCDITLREPTAGTETPLLPLDVAALRRPSLTARSSLPSTTSFASLLPVAASTATPSSALRVLEDYNAPAWVPDSRADRCMACSEPFNLWRRKHHCRLCGRVVCYSCSMQRFVIASYEDGKEDTVARACDSCYEAAFPEEEEEEDRQVEGGGGADDAEDSVGPPSSGETRFSFPRAGDASASGSADGHAATIEQLQTGSDATVVPARDSGKEGEEGEVLPHALQCLALGETAKHNRSAQAEEDGDGDGDGDGDAPLPFPSKRAVNSPPPSRPRTTIYDFPPSASSSALSPPSAARIMIAQSHTSHSLSHPTSLLMPPVQAATSGQGTFRLSAPRITTPDATSERGPSSAACTPIDAAISGDPAWYGCNVAASSSRRSLALEGQAGAGAGAVGESGDYFGPVGHTYSTDEHAASTPTPEQQAAIKARGRKKPLVSAAARLSAYYGKATAGGRVGGGAAASGSPASAASPLRKASG</sequence>
<dbReference type="InterPro" id="IPR011011">
    <property type="entry name" value="Znf_FYVE_PHD"/>
</dbReference>
<dbReference type="SUPFAM" id="SSF57903">
    <property type="entry name" value="FYVE/PHD zinc finger"/>
    <property type="match status" value="1"/>
</dbReference>
<feature type="region of interest" description="Disordered" evidence="9">
    <location>
        <begin position="862"/>
        <end position="942"/>
    </location>
</feature>
<evidence type="ECO:0000256" key="4">
    <source>
        <dbReference type="ARBA" id="ARBA00022723"/>
    </source>
</evidence>
<feature type="domain" description="FYVE-type" evidence="12">
    <location>
        <begin position="798"/>
        <end position="861"/>
    </location>
</feature>
<accession>A0A316ULK8</accession>
<feature type="compositionally biased region" description="Low complexity" evidence="9">
    <location>
        <begin position="1004"/>
        <end position="1018"/>
    </location>
</feature>
<comment type="subcellular location">
    <subcellularLocation>
        <location evidence="1">Cytoplasm</location>
        <location evidence="1">Cytoskeleton</location>
    </subcellularLocation>
</comment>
<feature type="compositionally biased region" description="Low complexity" evidence="9">
    <location>
        <begin position="1025"/>
        <end position="1041"/>
    </location>
</feature>
<keyword evidence="6" id="KW-0862">Zinc</keyword>
<feature type="compositionally biased region" description="Low complexity" evidence="9">
    <location>
        <begin position="206"/>
        <end position="217"/>
    </location>
</feature>
<name>A0A316ULK8_9BASI</name>
<dbReference type="SUPFAM" id="SSF50729">
    <property type="entry name" value="PH domain-like"/>
    <property type="match status" value="1"/>
</dbReference>
<dbReference type="GO" id="GO:0008270">
    <property type="term" value="F:zinc ion binding"/>
    <property type="evidence" value="ECO:0007669"/>
    <property type="project" value="UniProtKB-KW"/>
</dbReference>
<dbReference type="PANTHER" id="PTHR12673:SF270">
    <property type="entry name" value="FYVE-TYPE DOMAIN-CONTAINING PROTEIN"/>
    <property type="match status" value="1"/>
</dbReference>
<dbReference type="SMART" id="SM00325">
    <property type="entry name" value="RhoGEF"/>
    <property type="match status" value="1"/>
</dbReference>
<dbReference type="Gene3D" id="2.30.29.30">
    <property type="entry name" value="Pleckstrin-homology domain (PH domain)/Phosphotyrosine-binding domain (PTB)"/>
    <property type="match status" value="1"/>
</dbReference>
<dbReference type="PROSITE" id="PS50178">
    <property type="entry name" value="ZF_FYVE"/>
    <property type="match status" value="1"/>
</dbReference>
<feature type="compositionally biased region" description="Acidic residues" evidence="9">
    <location>
        <begin position="964"/>
        <end position="976"/>
    </location>
</feature>
<evidence type="ECO:0000313" key="14">
    <source>
        <dbReference type="Proteomes" id="UP000245884"/>
    </source>
</evidence>
<keyword evidence="4" id="KW-0479">Metal-binding</keyword>
<dbReference type="InterPro" id="IPR001849">
    <property type="entry name" value="PH_domain"/>
</dbReference>
<feature type="region of interest" description="Disordered" evidence="9">
    <location>
        <begin position="1128"/>
        <end position="1153"/>
    </location>
</feature>
<dbReference type="STRING" id="1569628.A0A316ULK8"/>